<dbReference type="EMBL" id="LGRX02033119">
    <property type="protein sequence ID" value="KAK3242777.1"/>
    <property type="molecule type" value="Genomic_DNA"/>
</dbReference>
<evidence type="ECO:0000313" key="2">
    <source>
        <dbReference type="EMBL" id="KAK3242777.1"/>
    </source>
</evidence>
<sequence>MFATEKDIHTVQKKKQVSPEYLASPTQQARTEVIPELYPEAKKLWPAAKLQPPTLKSSSELDREWNPNSKHTETLSSGQVPALPPKPAEYPQVGGLLKQVVVKQPLWQQKSTVKWEHISPTPELTGKTMAGNSAWNDTQNKCCFSVKPALGHTDYKTGGNWLP</sequence>
<organism evidence="2 3">
    <name type="scientific">Cymbomonas tetramitiformis</name>
    <dbReference type="NCBI Taxonomy" id="36881"/>
    <lineage>
        <taxon>Eukaryota</taxon>
        <taxon>Viridiplantae</taxon>
        <taxon>Chlorophyta</taxon>
        <taxon>Pyramimonadophyceae</taxon>
        <taxon>Pyramimonadales</taxon>
        <taxon>Pyramimonadaceae</taxon>
        <taxon>Cymbomonas</taxon>
    </lineage>
</organism>
<feature type="compositionally biased region" description="Basic and acidic residues" evidence="1">
    <location>
        <begin position="1"/>
        <end position="10"/>
    </location>
</feature>
<proteinExistence type="predicted"/>
<dbReference type="AlphaFoldDB" id="A0AAE0BU28"/>
<feature type="region of interest" description="Disordered" evidence="1">
    <location>
        <begin position="48"/>
        <end position="87"/>
    </location>
</feature>
<gene>
    <name evidence="2" type="ORF">CYMTET_47539</name>
</gene>
<protein>
    <submittedName>
        <fullName evidence="2">Uncharacterized protein</fullName>
    </submittedName>
</protein>
<evidence type="ECO:0000313" key="3">
    <source>
        <dbReference type="Proteomes" id="UP001190700"/>
    </source>
</evidence>
<dbReference type="Proteomes" id="UP001190700">
    <property type="component" value="Unassembled WGS sequence"/>
</dbReference>
<evidence type="ECO:0000256" key="1">
    <source>
        <dbReference type="SAM" id="MobiDB-lite"/>
    </source>
</evidence>
<reference evidence="2 3" key="1">
    <citation type="journal article" date="2015" name="Genome Biol. Evol.">
        <title>Comparative Genomics of a Bacterivorous Green Alga Reveals Evolutionary Causalities and Consequences of Phago-Mixotrophic Mode of Nutrition.</title>
        <authorList>
            <person name="Burns J.A."/>
            <person name="Paasch A."/>
            <person name="Narechania A."/>
            <person name="Kim E."/>
        </authorList>
    </citation>
    <scope>NUCLEOTIDE SEQUENCE [LARGE SCALE GENOMIC DNA]</scope>
    <source>
        <strain evidence="2 3">PLY_AMNH</strain>
    </source>
</reference>
<name>A0AAE0BU28_9CHLO</name>
<comment type="caution">
    <text evidence="2">The sequence shown here is derived from an EMBL/GenBank/DDBJ whole genome shotgun (WGS) entry which is preliminary data.</text>
</comment>
<accession>A0AAE0BU28</accession>
<feature type="compositionally biased region" description="Basic and acidic residues" evidence="1">
    <location>
        <begin position="59"/>
        <end position="73"/>
    </location>
</feature>
<feature type="region of interest" description="Disordered" evidence="1">
    <location>
        <begin position="1"/>
        <end position="29"/>
    </location>
</feature>
<keyword evidence="3" id="KW-1185">Reference proteome</keyword>